<dbReference type="PANTHER" id="PTHR24276">
    <property type="entry name" value="POLYSERASE-RELATED"/>
    <property type="match status" value="1"/>
</dbReference>
<dbReference type="InterPro" id="IPR050430">
    <property type="entry name" value="Peptidase_S1"/>
</dbReference>
<dbReference type="PANTHER" id="PTHR24276:SF98">
    <property type="entry name" value="FI18310P1-RELATED"/>
    <property type="match status" value="1"/>
</dbReference>
<dbReference type="GO" id="GO:0006508">
    <property type="term" value="P:proteolysis"/>
    <property type="evidence" value="ECO:0007669"/>
    <property type="project" value="UniProtKB-KW"/>
</dbReference>
<organism evidence="7 8">
    <name type="scientific">Rhamnusium bicolor</name>
    <dbReference type="NCBI Taxonomy" id="1586634"/>
    <lineage>
        <taxon>Eukaryota</taxon>
        <taxon>Metazoa</taxon>
        <taxon>Ecdysozoa</taxon>
        <taxon>Arthropoda</taxon>
        <taxon>Hexapoda</taxon>
        <taxon>Insecta</taxon>
        <taxon>Pterygota</taxon>
        <taxon>Neoptera</taxon>
        <taxon>Endopterygota</taxon>
        <taxon>Coleoptera</taxon>
        <taxon>Polyphaga</taxon>
        <taxon>Cucujiformia</taxon>
        <taxon>Chrysomeloidea</taxon>
        <taxon>Cerambycidae</taxon>
        <taxon>Lepturinae</taxon>
        <taxon>Rhagiini</taxon>
        <taxon>Rhamnusium</taxon>
    </lineage>
</organism>
<evidence type="ECO:0000256" key="4">
    <source>
        <dbReference type="ARBA" id="ARBA00022825"/>
    </source>
</evidence>
<feature type="domain" description="Peptidase S1" evidence="6">
    <location>
        <begin position="21"/>
        <end position="244"/>
    </location>
</feature>
<dbReference type="PROSITE" id="PS00134">
    <property type="entry name" value="TRYPSIN_HIS"/>
    <property type="match status" value="1"/>
</dbReference>
<comment type="caution">
    <text evidence="7">The sequence shown here is derived from an EMBL/GenBank/DDBJ whole genome shotgun (WGS) entry which is preliminary data.</text>
</comment>
<dbReference type="InterPro" id="IPR009003">
    <property type="entry name" value="Peptidase_S1_PA"/>
</dbReference>
<keyword evidence="4" id="KW-0720">Serine protease</keyword>
<dbReference type="InterPro" id="IPR018114">
    <property type="entry name" value="TRYPSIN_HIS"/>
</dbReference>
<evidence type="ECO:0000313" key="7">
    <source>
        <dbReference type="EMBL" id="KAJ8950134.1"/>
    </source>
</evidence>
<dbReference type="AlphaFoldDB" id="A0AAV8YHX1"/>
<dbReference type="SUPFAM" id="SSF50494">
    <property type="entry name" value="Trypsin-like serine proteases"/>
    <property type="match status" value="1"/>
</dbReference>
<proteinExistence type="inferred from homology"/>
<dbReference type="CDD" id="cd00190">
    <property type="entry name" value="Tryp_SPc"/>
    <property type="match status" value="1"/>
</dbReference>
<dbReference type="InterPro" id="IPR001314">
    <property type="entry name" value="Peptidase_S1A"/>
</dbReference>
<dbReference type="PRINTS" id="PR00722">
    <property type="entry name" value="CHYMOTRYPSIN"/>
</dbReference>
<evidence type="ECO:0000256" key="3">
    <source>
        <dbReference type="ARBA" id="ARBA00022801"/>
    </source>
</evidence>
<dbReference type="InterPro" id="IPR043504">
    <property type="entry name" value="Peptidase_S1_PA_chymotrypsin"/>
</dbReference>
<evidence type="ECO:0000256" key="2">
    <source>
        <dbReference type="ARBA" id="ARBA00022670"/>
    </source>
</evidence>
<dbReference type="FunFam" id="2.40.10.10:FF:000068">
    <property type="entry name" value="transmembrane protease serine 2"/>
    <property type="match status" value="1"/>
</dbReference>
<keyword evidence="3" id="KW-0378">Hydrolase</keyword>
<dbReference type="PROSITE" id="PS50240">
    <property type="entry name" value="TRYPSIN_DOM"/>
    <property type="match status" value="1"/>
</dbReference>
<evidence type="ECO:0000256" key="5">
    <source>
        <dbReference type="ARBA" id="ARBA00023157"/>
    </source>
</evidence>
<dbReference type="GO" id="GO:0004252">
    <property type="term" value="F:serine-type endopeptidase activity"/>
    <property type="evidence" value="ECO:0007669"/>
    <property type="project" value="InterPro"/>
</dbReference>
<comment type="similarity">
    <text evidence="1">Belongs to the peptidase S1 family.</text>
</comment>
<accession>A0AAV8YHX1</accession>
<keyword evidence="2" id="KW-0645">Protease</keyword>
<dbReference type="Pfam" id="PF00089">
    <property type="entry name" value="Trypsin"/>
    <property type="match status" value="1"/>
</dbReference>
<dbReference type="SMART" id="SM00020">
    <property type="entry name" value="Tryp_SPc"/>
    <property type="match status" value="1"/>
</dbReference>
<dbReference type="InterPro" id="IPR001254">
    <property type="entry name" value="Trypsin_dom"/>
</dbReference>
<evidence type="ECO:0000256" key="1">
    <source>
        <dbReference type="ARBA" id="ARBA00007664"/>
    </source>
</evidence>
<evidence type="ECO:0000313" key="8">
    <source>
        <dbReference type="Proteomes" id="UP001162156"/>
    </source>
</evidence>
<reference evidence="7" key="1">
    <citation type="journal article" date="2023" name="Insect Mol. Biol.">
        <title>Genome sequencing provides insights into the evolution of gene families encoding plant cell wall-degrading enzymes in longhorned beetles.</title>
        <authorList>
            <person name="Shin N.R."/>
            <person name="Okamura Y."/>
            <person name="Kirsch R."/>
            <person name="Pauchet Y."/>
        </authorList>
    </citation>
    <scope>NUCLEOTIDE SEQUENCE</scope>
    <source>
        <strain evidence="7">RBIC_L_NR</strain>
    </source>
</reference>
<keyword evidence="8" id="KW-1185">Reference proteome</keyword>
<sequence length="245" mass="27110">MNFEHLNLYNRSIILAQQTRIVNGTDATEGEFPYAVSLRRNSSHTCGGTILNEKFILTAAHCVCKNNRPQDNSLFSIQYGLLEITDKPENTINIKEINCHEFSSEKLINDAAVLELESPIPQGKWIPVKITNEFVTNEKQTGTIIGWGRLYHNGPLSKTLQKINVEIYDDESCGKKYNTLHHICFGVPIGGACNGDSGTALLVNGVQVGIASFITDICGTANIENPNVYSRISTYYDWIAQIAGL</sequence>
<protein>
    <recommendedName>
        <fullName evidence="6">Peptidase S1 domain-containing protein</fullName>
    </recommendedName>
</protein>
<keyword evidence="5" id="KW-1015">Disulfide bond</keyword>
<dbReference type="Proteomes" id="UP001162156">
    <property type="component" value="Unassembled WGS sequence"/>
</dbReference>
<dbReference type="Gene3D" id="2.40.10.10">
    <property type="entry name" value="Trypsin-like serine proteases"/>
    <property type="match status" value="1"/>
</dbReference>
<name>A0AAV8YHX1_9CUCU</name>
<dbReference type="EMBL" id="JANEYF010002186">
    <property type="protein sequence ID" value="KAJ8950134.1"/>
    <property type="molecule type" value="Genomic_DNA"/>
</dbReference>
<evidence type="ECO:0000259" key="6">
    <source>
        <dbReference type="PROSITE" id="PS50240"/>
    </source>
</evidence>
<gene>
    <name evidence="7" type="ORF">NQ314_007987</name>
</gene>